<organism evidence="5 6">
    <name type="scientific">Lasius niger</name>
    <name type="common">Black garden ant</name>
    <dbReference type="NCBI Taxonomy" id="67767"/>
    <lineage>
        <taxon>Eukaryota</taxon>
        <taxon>Metazoa</taxon>
        <taxon>Ecdysozoa</taxon>
        <taxon>Arthropoda</taxon>
        <taxon>Hexapoda</taxon>
        <taxon>Insecta</taxon>
        <taxon>Pterygota</taxon>
        <taxon>Neoptera</taxon>
        <taxon>Endopterygota</taxon>
        <taxon>Hymenoptera</taxon>
        <taxon>Apocrita</taxon>
        <taxon>Aculeata</taxon>
        <taxon>Formicoidea</taxon>
        <taxon>Formicidae</taxon>
        <taxon>Formicinae</taxon>
        <taxon>Lasius</taxon>
        <taxon>Lasius</taxon>
    </lineage>
</organism>
<dbReference type="PROSITE" id="PS00141">
    <property type="entry name" value="ASP_PROTEASE"/>
    <property type="match status" value="1"/>
</dbReference>
<dbReference type="Gene3D" id="3.10.10.10">
    <property type="entry name" value="HIV Type 1 Reverse Transcriptase, subunit A, domain 1"/>
    <property type="match status" value="1"/>
</dbReference>
<dbReference type="PaxDb" id="67767-A0A0J7JWB2"/>
<dbReference type="OrthoDB" id="7697638at2759"/>
<keyword evidence="3" id="KW-0540">Nuclease</keyword>
<dbReference type="GO" id="GO:0071897">
    <property type="term" value="P:DNA biosynthetic process"/>
    <property type="evidence" value="ECO:0007669"/>
    <property type="project" value="UniProtKB-ARBA"/>
</dbReference>
<evidence type="ECO:0000313" key="6">
    <source>
        <dbReference type="Proteomes" id="UP000036403"/>
    </source>
</evidence>
<dbReference type="GO" id="GO:0016779">
    <property type="term" value="F:nucleotidyltransferase activity"/>
    <property type="evidence" value="ECO:0007669"/>
    <property type="project" value="UniProtKB-KW"/>
</dbReference>
<evidence type="ECO:0000256" key="1">
    <source>
        <dbReference type="ARBA" id="ARBA00022679"/>
    </source>
</evidence>
<dbReference type="CDD" id="cd00303">
    <property type="entry name" value="retropepsin_like"/>
    <property type="match status" value="1"/>
</dbReference>
<keyword evidence="6" id="KW-1185">Reference proteome</keyword>
<dbReference type="Pfam" id="PF13975">
    <property type="entry name" value="gag-asp_proteas"/>
    <property type="match status" value="1"/>
</dbReference>
<keyword evidence="2" id="KW-0548">Nucleotidyltransferase</keyword>
<feature type="non-terminal residue" evidence="5">
    <location>
        <position position="345"/>
    </location>
</feature>
<keyword evidence="4" id="KW-0378">Hydrolase</keyword>
<proteinExistence type="predicted"/>
<dbReference type="InterPro" id="IPR050951">
    <property type="entry name" value="Retrovirus_Pol_polyprotein"/>
</dbReference>
<gene>
    <name evidence="5" type="ORF">RF55_23088</name>
</gene>
<dbReference type="SUPFAM" id="SSF56672">
    <property type="entry name" value="DNA/RNA polymerases"/>
    <property type="match status" value="1"/>
</dbReference>
<sequence>MSGGSDGLYIMGRIDGLSCNMTIDTGANVTIIRKDLAQKLGGSLLWTPTSVNLQTVSGDKMDVFGRKDINITFGSTTYKHTAYVADITDPCLLGLDFLRKYNFYLNFKNNELHSESEDVALFEIKNNEIKSAHQVIAQNDFTLPARTELLLPGVITENQSFRFGITEYPEDCNNQKGVLVASTLVDLTNTIIPVRVANVSDKTRVIKKGEVFATCTPITCINKVSAPPVATSSESLTSELLQNVQLSEKERNAVEELIQEFKDVFSRTTSDVGRTSLAHHKIDTGDHPPIRQYPRRLPFAKREEVGKLLKEMQDSDVIEPSSSPWASPIVLVRKKDGSTRFCVDY</sequence>
<dbReference type="SUPFAM" id="SSF50630">
    <property type="entry name" value="Acid proteases"/>
    <property type="match status" value="1"/>
</dbReference>
<dbReference type="InterPro" id="IPR043502">
    <property type="entry name" value="DNA/RNA_pol_sf"/>
</dbReference>
<reference evidence="5 6" key="1">
    <citation type="submission" date="2015-04" db="EMBL/GenBank/DDBJ databases">
        <title>Lasius niger genome sequencing.</title>
        <authorList>
            <person name="Konorov E.A."/>
            <person name="Nikitin M.A."/>
            <person name="Kirill M.V."/>
            <person name="Chang P."/>
        </authorList>
    </citation>
    <scope>NUCLEOTIDE SEQUENCE [LARGE SCALE GENOMIC DNA]</scope>
    <source>
        <tissue evidence="5">Whole</tissue>
    </source>
</reference>
<dbReference type="InterPro" id="IPR021109">
    <property type="entry name" value="Peptidase_aspartic_dom_sf"/>
</dbReference>
<accession>A0A0J7JWB2</accession>
<evidence type="ECO:0000256" key="3">
    <source>
        <dbReference type="ARBA" id="ARBA00022722"/>
    </source>
</evidence>
<dbReference type="GO" id="GO:0004519">
    <property type="term" value="F:endonuclease activity"/>
    <property type="evidence" value="ECO:0007669"/>
    <property type="project" value="UniProtKB-KW"/>
</dbReference>
<dbReference type="EMBL" id="LBMM01025689">
    <property type="protein sequence ID" value="KMQ82414.1"/>
    <property type="molecule type" value="Genomic_DNA"/>
</dbReference>
<protein>
    <submittedName>
        <fullName evidence="5">Retroviral aspartyl protease family protein</fullName>
    </submittedName>
</protein>
<dbReference type="PANTHER" id="PTHR37984">
    <property type="entry name" value="PROTEIN CBG26694"/>
    <property type="match status" value="1"/>
</dbReference>
<dbReference type="GO" id="GO:0006508">
    <property type="term" value="P:proteolysis"/>
    <property type="evidence" value="ECO:0007669"/>
    <property type="project" value="UniProtKB-KW"/>
</dbReference>
<evidence type="ECO:0000313" key="5">
    <source>
        <dbReference type="EMBL" id="KMQ82414.1"/>
    </source>
</evidence>
<dbReference type="PANTHER" id="PTHR37984:SF5">
    <property type="entry name" value="PROTEIN NYNRIN-LIKE"/>
    <property type="match status" value="1"/>
</dbReference>
<evidence type="ECO:0000256" key="4">
    <source>
        <dbReference type="ARBA" id="ARBA00022759"/>
    </source>
</evidence>
<keyword evidence="1" id="KW-0808">Transferase</keyword>
<keyword evidence="4" id="KW-0255">Endonuclease</keyword>
<evidence type="ECO:0000256" key="2">
    <source>
        <dbReference type="ARBA" id="ARBA00022695"/>
    </source>
</evidence>
<dbReference type="GO" id="GO:0004190">
    <property type="term" value="F:aspartic-type endopeptidase activity"/>
    <property type="evidence" value="ECO:0007669"/>
    <property type="project" value="InterPro"/>
</dbReference>
<keyword evidence="5" id="KW-0645">Protease</keyword>
<comment type="caution">
    <text evidence="5">The sequence shown here is derived from an EMBL/GenBank/DDBJ whole genome shotgun (WGS) entry which is preliminary data.</text>
</comment>
<dbReference type="InterPro" id="IPR001969">
    <property type="entry name" value="Aspartic_peptidase_AS"/>
</dbReference>
<dbReference type="AlphaFoldDB" id="A0A0J7JWB2"/>
<name>A0A0J7JWB2_LASNI</name>
<dbReference type="Gene3D" id="2.40.70.10">
    <property type="entry name" value="Acid Proteases"/>
    <property type="match status" value="1"/>
</dbReference>
<dbReference type="Proteomes" id="UP000036403">
    <property type="component" value="Unassembled WGS sequence"/>
</dbReference>